<dbReference type="AlphaFoldDB" id="A0ABD6SD28"/>
<comment type="caution">
    <text evidence="1">The sequence shown here is derived from an EMBL/GenBank/DDBJ whole genome shotgun (WGS) entry which is preliminary data.</text>
</comment>
<dbReference type="Proteomes" id="UP000219897">
    <property type="component" value="Unassembled WGS sequence"/>
</dbReference>
<proteinExistence type="predicted"/>
<gene>
    <name evidence="1" type="ORF">CN495_08735</name>
</gene>
<dbReference type="EMBL" id="NTYF01000023">
    <property type="protein sequence ID" value="PER55827.1"/>
    <property type="molecule type" value="Genomic_DNA"/>
</dbReference>
<evidence type="ECO:0000313" key="2">
    <source>
        <dbReference type="Proteomes" id="UP000219897"/>
    </source>
</evidence>
<organism evidence="1 2">
    <name type="scientific">Bacillus thuringiensis</name>
    <dbReference type="NCBI Taxonomy" id="1428"/>
    <lineage>
        <taxon>Bacteria</taxon>
        <taxon>Bacillati</taxon>
        <taxon>Bacillota</taxon>
        <taxon>Bacilli</taxon>
        <taxon>Bacillales</taxon>
        <taxon>Bacillaceae</taxon>
        <taxon>Bacillus</taxon>
        <taxon>Bacillus cereus group</taxon>
    </lineage>
</organism>
<evidence type="ECO:0000313" key="1">
    <source>
        <dbReference type="EMBL" id="PER55827.1"/>
    </source>
</evidence>
<accession>A0ABD6SD28</accession>
<name>A0ABD6SD28_BACTU</name>
<reference evidence="1 2" key="1">
    <citation type="submission" date="2017-09" db="EMBL/GenBank/DDBJ databases">
        <title>Large-scale bioinformatics analysis of Bacillus genomes uncovers conserved roles of natural products in bacterial physiology.</title>
        <authorList>
            <consortium name="Agbiome Team Llc"/>
            <person name="Bleich R.M."/>
            <person name="Kirk G.J."/>
            <person name="Santa Maria K.C."/>
            <person name="Allen S.E."/>
            <person name="Farag S."/>
            <person name="Shank E.A."/>
            <person name="Bowers A."/>
        </authorList>
    </citation>
    <scope>NUCLEOTIDE SEQUENCE [LARGE SCALE GENOMIC DNA]</scope>
    <source>
        <strain evidence="1 2">AFS005140</strain>
    </source>
</reference>
<sequence>MLMSYVRMQDAVHLGEEVCFLLQAFQQTVETLSEKESVFVEIIHSDTSDMHDMKVGKHEISLRVAPYHKKDHTAGTVELKTFRGDTPAEEVSQFLRELIGVVEGWRKYHKVYVNTFVVWKRCA</sequence>
<protein>
    <submittedName>
        <fullName evidence="1">Uncharacterized protein</fullName>
    </submittedName>
</protein>